<keyword evidence="2 4" id="KW-0474">Menaquinone biosynthesis</keyword>
<evidence type="ECO:0000256" key="1">
    <source>
        <dbReference type="ARBA" id="ARBA00004863"/>
    </source>
</evidence>
<evidence type="ECO:0000256" key="2">
    <source>
        <dbReference type="ARBA" id="ARBA00022428"/>
    </source>
</evidence>
<dbReference type="UniPathway" id="UPA00079"/>
<dbReference type="SUPFAM" id="SSF53850">
    <property type="entry name" value="Periplasmic binding protein-like II"/>
    <property type="match status" value="1"/>
</dbReference>
<reference evidence="5" key="1">
    <citation type="submission" date="2020-01" db="EMBL/GenBank/DDBJ databases">
        <authorList>
            <person name="Meier V. D."/>
            <person name="Meier V D."/>
        </authorList>
    </citation>
    <scope>NUCLEOTIDE SEQUENCE</scope>
    <source>
        <strain evidence="5">HLG_WM_MAG_10</strain>
    </source>
</reference>
<dbReference type="EC" id="4.2.1.151" evidence="4"/>
<dbReference type="Pfam" id="PF02621">
    <property type="entry name" value="VitK2_biosynth"/>
    <property type="match status" value="1"/>
</dbReference>
<accession>A0A6S6U8T8</accession>
<dbReference type="GO" id="GO:0016836">
    <property type="term" value="F:hydro-lyase activity"/>
    <property type="evidence" value="ECO:0007669"/>
    <property type="project" value="UniProtKB-UniRule"/>
</dbReference>
<proteinExistence type="inferred from homology"/>
<dbReference type="HAMAP" id="MF_00995">
    <property type="entry name" value="MqnA"/>
    <property type="match status" value="1"/>
</dbReference>
<sequence length="256" mass="29269">MKPPLKISAVSYLNTKPFLYGLFQSELEQSIDLSLDIPSECARKLIAGEVDLGLIPVAVIPQLKTPHIISDYCIGTEGAVKTVCIYSNCPIEEITELYLDYQSRTSVALTRYLVANYWKINPQFINAKAGFEGQIKNHTAALIIGDRTIDMGVTYPYVYDLGEIWKKHTNLPFVFAAWVSNVALPPHFLKQFNQALGLGIQKRHQVAQLFQSSYLNFNVHDYYHKYIDYELTKEKRQALKLFLNYIEPKREALQSQ</sequence>
<dbReference type="InterPro" id="IPR030868">
    <property type="entry name" value="MqnA"/>
</dbReference>
<dbReference type="PANTHER" id="PTHR37690:SF1">
    <property type="entry name" value="CHORISMATE DEHYDRATASE"/>
    <property type="match status" value="1"/>
</dbReference>
<comment type="pathway">
    <text evidence="1 4">Quinol/quinone metabolism; menaquinone biosynthesis.</text>
</comment>
<dbReference type="PANTHER" id="PTHR37690">
    <property type="entry name" value="CHORISMATE DEHYDRATASE"/>
    <property type="match status" value="1"/>
</dbReference>
<dbReference type="AlphaFoldDB" id="A0A6S6U8T8"/>
<evidence type="ECO:0000313" key="5">
    <source>
        <dbReference type="EMBL" id="CAA6829586.1"/>
    </source>
</evidence>
<name>A0A6S6U8T8_9BACT</name>
<dbReference type="GO" id="GO:0009234">
    <property type="term" value="P:menaquinone biosynthetic process"/>
    <property type="evidence" value="ECO:0007669"/>
    <property type="project" value="UniProtKB-UniRule"/>
</dbReference>
<evidence type="ECO:0000256" key="3">
    <source>
        <dbReference type="ARBA" id="ARBA00023239"/>
    </source>
</evidence>
<organism evidence="5">
    <name type="scientific">uncultured Aureispira sp</name>
    <dbReference type="NCBI Taxonomy" id="1331704"/>
    <lineage>
        <taxon>Bacteria</taxon>
        <taxon>Pseudomonadati</taxon>
        <taxon>Bacteroidota</taxon>
        <taxon>Saprospiria</taxon>
        <taxon>Saprospirales</taxon>
        <taxon>Saprospiraceae</taxon>
        <taxon>Aureispira</taxon>
        <taxon>environmental samples</taxon>
    </lineage>
</organism>
<dbReference type="Gene3D" id="3.40.190.10">
    <property type="entry name" value="Periplasmic binding protein-like II"/>
    <property type="match status" value="2"/>
</dbReference>
<comment type="function">
    <text evidence="4">Catalyzes the dehydration of chorismate into 3-[(1-carboxyvinyl)oxy]benzoate, a step in the biosynthesis of menaquinone (MK, vitamin K2).</text>
</comment>
<evidence type="ECO:0000256" key="4">
    <source>
        <dbReference type="HAMAP-Rule" id="MF_00995"/>
    </source>
</evidence>
<comment type="catalytic activity">
    <reaction evidence="4">
        <text>chorismate = 3-[(1-carboxyvinyl)-oxy]benzoate + H2O</text>
        <dbReference type="Rhea" id="RHEA:40051"/>
        <dbReference type="ChEBI" id="CHEBI:15377"/>
        <dbReference type="ChEBI" id="CHEBI:29748"/>
        <dbReference type="ChEBI" id="CHEBI:76981"/>
        <dbReference type="EC" id="4.2.1.151"/>
    </reaction>
</comment>
<dbReference type="CDD" id="cd13634">
    <property type="entry name" value="PBP2_Sco4506"/>
    <property type="match status" value="1"/>
</dbReference>
<protein>
    <recommendedName>
        <fullName evidence="4">Chorismate dehydratase</fullName>
        <ecNumber evidence="4">4.2.1.151</ecNumber>
    </recommendedName>
    <alternativeName>
        <fullName evidence="4">Menaquinone biosynthetic enzyme MqnA</fullName>
    </alternativeName>
</protein>
<gene>
    <name evidence="4" type="primary">mqnA</name>
    <name evidence="5" type="ORF">HELGO_WM25123</name>
</gene>
<keyword evidence="3 4" id="KW-0456">Lyase</keyword>
<dbReference type="EMBL" id="CACVAQ010000503">
    <property type="protein sequence ID" value="CAA6829586.1"/>
    <property type="molecule type" value="Genomic_DNA"/>
</dbReference>
<comment type="similarity">
    <text evidence="4">Belongs to the MqnA/MqnD family. MqnA subfamily.</text>
</comment>
<dbReference type="InterPro" id="IPR003773">
    <property type="entry name" value="Menaquinone_biosynth"/>
</dbReference>